<dbReference type="EMBL" id="WHOC01000124">
    <property type="protein sequence ID" value="NOU88632.1"/>
    <property type="molecule type" value="Genomic_DNA"/>
</dbReference>
<dbReference type="InterPro" id="IPR005149">
    <property type="entry name" value="Tscrpt_reg_PadR_N"/>
</dbReference>
<reference evidence="2 3" key="1">
    <citation type="submission" date="2019-10" db="EMBL/GenBank/DDBJ databases">
        <title>Description of Paenibacillus choica sp. nov.</title>
        <authorList>
            <person name="Carlier A."/>
            <person name="Qi S."/>
        </authorList>
    </citation>
    <scope>NUCLEOTIDE SEQUENCE [LARGE SCALE GENOMIC DNA]</scope>
    <source>
        <strain evidence="2 3">LMG 31460</strain>
    </source>
</reference>
<dbReference type="SUPFAM" id="SSF46785">
    <property type="entry name" value="Winged helix' DNA-binding domain"/>
    <property type="match status" value="1"/>
</dbReference>
<dbReference type="InterPro" id="IPR036388">
    <property type="entry name" value="WH-like_DNA-bd_sf"/>
</dbReference>
<dbReference type="PANTHER" id="PTHR43252">
    <property type="entry name" value="TRANSCRIPTIONAL REGULATOR YQJI"/>
    <property type="match status" value="1"/>
</dbReference>
<protein>
    <recommendedName>
        <fullName evidence="1">Transcription regulator PadR N-terminal domain-containing protein</fullName>
    </recommendedName>
</protein>
<dbReference type="Proteomes" id="UP000658690">
    <property type="component" value="Unassembled WGS sequence"/>
</dbReference>
<keyword evidence="3" id="KW-1185">Reference proteome</keyword>
<dbReference type="Gene3D" id="1.10.10.10">
    <property type="entry name" value="Winged helix-like DNA-binding domain superfamily/Winged helix DNA-binding domain"/>
    <property type="match status" value="1"/>
</dbReference>
<evidence type="ECO:0000259" key="1">
    <source>
        <dbReference type="Pfam" id="PF03551"/>
    </source>
</evidence>
<dbReference type="PANTHER" id="PTHR43252:SF2">
    <property type="entry name" value="TRANSCRIPTION REGULATOR, PADR-LIKE FAMILY"/>
    <property type="match status" value="1"/>
</dbReference>
<gene>
    <name evidence="2" type="ORF">GC102_23170</name>
</gene>
<comment type="caution">
    <text evidence="2">The sequence shown here is derived from an EMBL/GenBank/DDBJ whole genome shotgun (WGS) entry which is preliminary data.</text>
</comment>
<sequence length="198" mass="23285">MSNRHVYKNQRRFIMQDKIILGLLLDGDKSSYDLKKSMEASTGFFYNSSQGSIQPALKKLVQNGHVHLTEVRQGGRNKKVYSITEEGEKEFLSWVGEPIALDKPRDPALVKMFFFNYVEDPRKLELIEMYLNEIETVRSTLKMFQQMNREQLGKNQELLNNPKVRRRLDTLDFGSDYYDFLKAWYGKYVQKIKEELGP</sequence>
<evidence type="ECO:0000313" key="3">
    <source>
        <dbReference type="Proteomes" id="UP000658690"/>
    </source>
</evidence>
<proteinExistence type="predicted"/>
<dbReference type="InterPro" id="IPR036390">
    <property type="entry name" value="WH_DNA-bd_sf"/>
</dbReference>
<organism evidence="2 3">
    <name type="scientific">Paenibacillus germinis</name>
    <dbReference type="NCBI Taxonomy" id="2654979"/>
    <lineage>
        <taxon>Bacteria</taxon>
        <taxon>Bacillati</taxon>
        <taxon>Bacillota</taxon>
        <taxon>Bacilli</taxon>
        <taxon>Bacillales</taxon>
        <taxon>Paenibacillaceae</taxon>
        <taxon>Paenibacillus</taxon>
    </lineage>
</organism>
<feature type="domain" description="Transcription regulator PadR N-terminal" evidence="1">
    <location>
        <begin position="20"/>
        <end position="91"/>
    </location>
</feature>
<accession>A0ABX1Z636</accession>
<evidence type="ECO:0000313" key="2">
    <source>
        <dbReference type="EMBL" id="NOU88632.1"/>
    </source>
</evidence>
<name>A0ABX1Z636_9BACL</name>
<dbReference type="Pfam" id="PF03551">
    <property type="entry name" value="PadR"/>
    <property type="match status" value="1"/>
</dbReference>